<feature type="chain" id="PRO_5046540745" evidence="2">
    <location>
        <begin position="38"/>
        <end position="185"/>
    </location>
</feature>
<evidence type="ECO:0000313" key="3">
    <source>
        <dbReference type="EMBL" id="MBA9064773.1"/>
    </source>
</evidence>
<accession>A0ABR6DG72</accession>
<feature type="signal peptide" evidence="2">
    <location>
        <begin position="1"/>
        <end position="37"/>
    </location>
</feature>
<comment type="caution">
    <text evidence="3">The sequence shown here is derived from an EMBL/GenBank/DDBJ whole genome shotgun (WGS) entry which is preliminary data.</text>
</comment>
<dbReference type="RefSeq" id="WP_182592732.1">
    <property type="nucleotide sequence ID" value="NZ_JACJIM010000006.1"/>
</dbReference>
<evidence type="ECO:0000256" key="1">
    <source>
        <dbReference type="SAM" id="MobiDB-lite"/>
    </source>
</evidence>
<keyword evidence="4" id="KW-1185">Reference proteome</keyword>
<organism evidence="3 4">
    <name type="scientific">Methylobacterium fujisawaense</name>
    <dbReference type="NCBI Taxonomy" id="107400"/>
    <lineage>
        <taxon>Bacteria</taxon>
        <taxon>Pseudomonadati</taxon>
        <taxon>Pseudomonadota</taxon>
        <taxon>Alphaproteobacteria</taxon>
        <taxon>Hyphomicrobiales</taxon>
        <taxon>Methylobacteriaceae</taxon>
        <taxon>Methylobacterium</taxon>
    </lineage>
</organism>
<protein>
    <submittedName>
        <fullName evidence="3">Uncharacterized protein</fullName>
    </submittedName>
</protein>
<keyword evidence="2" id="KW-0732">Signal</keyword>
<name>A0ABR6DG72_9HYPH</name>
<proteinExistence type="predicted"/>
<dbReference type="EMBL" id="JACJIM010000006">
    <property type="protein sequence ID" value="MBA9064773.1"/>
    <property type="molecule type" value="Genomic_DNA"/>
</dbReference>
<sequence>MENDVGSRTEPTCETRMSFMRVALFAVAACLASPLGAAEDAGQTVASEGDWVLRKAGHPSSGDAACILAPKTRSRIQIVGDRLEVTGLPKNSIFNYQYRIDDGPVSNAMFPTAQMQEIGVISLNGDVLKSILNGRRFSIRLLDRWHEAITEEISLAGLRSLRDQRADACKSSGAEGQPSRAPGSG</sequence>
<reference evidence="3 4" key="1">
    <citation type="submission" date="2020-08" db="EMBL/GenBank/DDBJ databases">
        <title>Genomic Encyclopedia of Type Strains, Phase IV (KMG-IV): sequencing the most valuable type-strain genomes for metagenomic binning, comparative biology and taxonomic classification.</title>
        <authorList>
            <person name="Goeker M."/>
        </authorList>
    </citation>
    <scope>NUCLEOTIDE SEQUENCE [LARGE SCALE GENOMIC DNA]</scope>
    <source>
        <strain evidence="3 4">DSM 5686</strain>
    </source>
</reference>
<evidence type="ECO:0000256" key="2">
    <source>
        <dbReference type="SAM" id="SignalP"/>
    </source>
</evidence>
<gene>
    <name evidence="3" type="ORF">GGQ91_004179</name>
</gene>
<dbReference type="GeneID" id="96605812"/>
<dbReference type="Proteomes" id="UP000565455">
    <property type="component" value="Unassembled WGS sequence"/>
</dbReference>
<feature type="region of interest" description="Disordered" evidence="1">
    <location>
        <begin position="166"/>
        <end position="185"/>
    </location>
</feature>
<evidence type="ECO:0000313" key="4">
    <source>
        <dbReference type="Proteomes" id="UP000565455"/>
    </source>
</evidence>